<reference evidence="3" key="1">
    <citation type="journal article" date="2016" name="Genome Announc.">
        <title>Draft Genome Sequence of the Syntrophic Lactate-Degrading Bacterium Tepidanaerobacter syntrophicus JLT.</title>
        <authorList>
            <person name="Matsuura N."/>
            <person name="Ohashi A."/>
            <person name="Tourlousse D.M."/>
            <person name="Sekiguchi Y."/>
        </authorList>
    </citation>
    <scope>NUCLEOTIDE SEQUENCE [LARGE SCALE GENOMIC DNA]</scope>
    <source>
        <strain evidence="3">JL</strain>
    </source>
</reference>
<sequence length="185" mass="20822">MRCFISIEIESSIKKAIGDFIEENNLRKNLQQIRWVNPENLHITLAFLGEVAVERIPAVKKIVAEGTLNHHPFTIKLEGLGCFPDIRRPRVVWIGIKDEPELLSVREDINKGLDAAGIFYDKKPFLPHLTIGRVKSPIKIQPEFINKLNFTASFPVQEISLMESNLSPKGASYTVLFSSALGEIS</sequence>
<keyword evidence="4" id="KW-1185">Reference proteome</keyword>
<dbReference type="RefSeq" id="WP_059034066.1">
    <property type="nucleotide sequence ID" value="NZ_BSDN01000004.1"/>
</dbReference>
<keyword evidence="3" id="KW-0436">Ligase</keyword>
<feature type="active site" description="Proton donor" evidence="2">
    <location>
        <position position="42"/>
    </location>
</feature>
<comment type="function">
    <text evidence="2">Hydrolyzes RNA 2',3'-cyclic phosphodiester to an RNA 2'-phosphomonoester.</text>
</comment>
<dbReference type="GO" id="GO:0016874">
    <property type="term" value="F:ligase activity"/>
    <property type="evidence" value="ECO:0007669"/>
    <property type="project" value="UniProtKB-KW"/>
</dbReference>
<dbReference type="EMBL" id="DF977003">
    <property type="protein sequence ID" value="GAQ26198.1"/>
    <property type="molecule type" value="Genomic_DNA"/>
</dbReference>
<name>A0A0U9HI17_9FIRM</name>
<dbReference type="GO" id="GO:0008664">
    <property type="term" value="F:RNA 2',3'-cyclic 3'-phosphodiesterase activity"/>
    <property type="evidence" value="ECO:0007669"/>
    <property type="project" value="UniProtKB-EC"/>
</dbReference>
<dbReference type="Pfam" id="PF13563">
    <property type="entry name" value="2_5_RNA_ligase2"/>
    <property type="match status" value="1"/>
</dbReference>
<comment type="similarity">
    <text evidence="2">Belongs to the 2H phosphoesterase superfamily. ThpR family.</text>
</comment>
<dbReference type="EC" id="3.1.4.58" evidence="2"/>
<dbReference type="STRING" id="224999.GCA_001485475_02242"/>
<feature type="short sequence motif" description="HXTX 2" evidence="2">
    <location>
        <begin position="128"/>
        <end position="131"/>
    </location>
</feature>
<dbReference type="InterPro" id="IPR009097">
    <property type="entry name" value="Cyclic_Pdiesterase"/>
</dbReference>
<organism evidence="3">
    <name type="scientific">Tepidanaerobacter syntrophicus</name>
    <dbReference type="NCBI Taxonomy" id="224999"/>
    <lineage>
        <taxon>Bacteria</taxon>
        <taxon>Bacillati</taxon>
        <taxon>Bacillota</taxon>
        <taxon>Clostridia</taxon>
        <taxon>Thermosediminibacterales</taxon>
        <taxon>Tepidanaerobacteraceae</taxon>
        <taxon>Tepidanaerobacter</taxon>
    </lineage>
</organism>
<dbReference type="PANTHER" id="PTHR35561:SF1">
    <property type="entry name" value="RNA 2',3'-CYCLIC PHOSPHODIESTERASE"/>
    <property type="match status" value="1"/>
</dbReference>
<keyword evidence="1 2" id="KW-0378">Hydrolase</keyword>
<evidence type="ECO:0000256" key="1">
    <source>
        <dbReference type="ARBA" id="ARBA00022801"/>
    </source>
</evidence>
<gene>
    <name evidence="3" type="ORF">TSYNT_9462</name>
</gene>
<dbReference type="OrthoDB" id="9789350at2"/>
<dbReference type="AlphaFoldDB" id="A0A0U9HI17"/>
<feature type="short sequence motif" description="HXTX 1" evidence="2">
    <location>
        <begin position="42"/>
        <end position="45"/>
    </location>
</feature>
<proteinExistence type="inferred from homology"/>
<dbReference type="SUPFAM" id="SSF55144">
    <property type="entry name" value="LigT-like"/>
    <property type="match status" value="1"/>
</dbReference>
<comment type="catalytic activity">
    <reaction evidence="2">
        <text>a 3'-end 2',3'-cyclophospho-ribonucleotide-RNA + H2O = a 3'-end 2'-phospho-ribonucleotide-RNA + H(+)</text>
        <dbReference type="Rhea" id="RHEA:11828"/>
        <dbReference type="Rhea" id="RHEA-COMP:10464"/>
        <dbReference type="Rhea" id="RHEA-COMP:17353"/>
        <dbReference type="ChEBI" id="CHEBI:15377"/>
        <dbReference type="ChEBI" id="CHEBI:15378"/>
        <dbReference type="ChEBI" id="CHEBI:83064"/>
        <dbReference type="ChEBI" id="CHEBI:173113"/>
        <dbReference type="EC" id="3.1.4.58"/>
    </reaction>
</comment>
<accession>A0A0U9HI17</accession>
<protein>
    <recommendedName>
        <fullName evidence="2">RNA 2',3'-cyclic phosphodiesterase</fullName>
        <shortName evidence="2">RNA 2',3'-CPDase</shortName>
        <ecNumber evidence="2">3.1.4.58</ecNumber>
    </recommendedName>
</protein>
<feature type="active site" description="Proton acceptor" evidence="2">
    <location>
        <position position="128"/>
    </location>
</feature>
<dbReference type="GO" id="GO:0004113">
    <property type="term" value="F:2',3'-cyclic-nucleotide 3'-phosphodiesterase activity"/>
    <property type="evidence" value="ECO:0007669"/>
    <property type="project" value="InterPro"/>
</dbReference>
<dbReference type="HAMAP" id="MF_01940">
    <property type="entry name" value="RNA_CPDase"/>
    <property type="match status" value="1"/>
</dbReference>
<evidence type="ECO:0000256" key="2">
    <source>
        <dbReference type="HAMAP-Rule" id="MF_01940"/>
    </source>
</evidence>
<dbReference type="Gene3D" id="3.90.1140.10">
    <property type="entry name" value="Cyclic phosphodiesterase"/>
    <property type="match status" value="1"/>
</dbReference>
<evidence type="ECO:0000313" key="4">
    <source>
        <dbReference type="Proteomes" id="UP000062160"/>
    </source>
</evidence>
<dbReference type="NCBIfam" id="TIGR02258">
    <property type="entry name" value="2_5_ligase"/>
    <property type="match status" value="1"/>
</dbReference>
<evidence type="ECO:0000313" key="3">
    <source>
        <dbReference type="EMBL" id="GAQ26198.1"/>
    </source>
</evidence>
<dbReference type="InterPro" id="IPR004175">
    <property type="entry name" value="RNA_CPDase"/>
</dbReference>
<dbReference type="Proteomes" id="UP000062160">
    <property type="component" value="Unassembled WGS sequence"/>
</dbReference>
<dbReference type="PANTHER" id="PTHR35561">
    <property type="entry name" value="RNA 2',3'-CYCLIC PHOSPHODIESTERASE"/>
    <property type="match status" value="1"/>
</dbReference>